<organism evidence="9 10">
    <name type="scientific">Oryzias melastigma</name>
    <name type="common">Marine medaka</name>
    <dbReference type="NCBI Taxonomy" id="30732"/>
    <lineage>
        <taxon>Eukaryota</taxon>
        <taxon>Metazoa</taxon>
        <taxon>Chordata</taxon>
        <taxon>Craniata</taxon>
        <taxon>Vertebrata</taxon>
        <taxon>Euteleostomi</taxon>
        <taxon>Actinopterygii</taxon>
        <taxon>Neopterygii</taxon>
        <taxon>Teleostei</taxon>
        <taxon>Neoteleostei</taxon>
        <taxon>Acanthomorphata</taxon>
        <taxon>Ovalentaria</taxon>
        <taxon>Atherinomorphae</taxon>
        <taxon>Beloniformes</taxon>
        <taxon>Adrianichthyidae</taxon>
        <taxon>Oryziinae</taxon>
        <taxon>Oryzias</taxon>
    </lineage>
</organism>
<keyword evidence="3" id="KW-0479">Metal-binding</keyword>
<dbReference type="Proteomes" id="UP000646548">
    <property type="component" value="Unassembled WGS sequence"/>
</dbReference>
<gene>
    <name evidence="9" type="ORF">FQA47_012923</name>
</gene>
<dbReference type="AlphaFoldDB" id="A0A834FEH8"/>
<comment type="caution">
    <text evidence="9">The sequence shown here is derived from an EMBL/GenBank/DDBJ whole genome shotgun (WGS) entry which is preliminary data.</text>
</comment>
<dbReference type="PROSITE" id="PS00523">
    <property type="entry name" value="SULFATASE_1"/>
    <property type="match status" value="1"/>
</dbReference>
<dbReference type="PROSITE" id="PS00149">
    <property type="entry name" value="SULFATASE_2"/>
    <property type="match status" value="1"/>
</dbReference>
<dbReference type="Gene3D" id="3.40.720.10">
    <property type="entry name" value="Alkaline Phosphatase, subunit A"/>
    <property type="match status" value="1"/>
</dbReference>
<sequence>MSKCHVRPLLVWMLFWTSMLLTVSNQAKKPNFIIILADDIGWGDLDANQPERKSNNTPNLNLMAEQGLRLTDFHSPASTCSPSRAAILTGRYGLRNGVTHNFAVESVAGLPLSEVTFPQLLQKEGYYTAMIGKWHLGHNGPYSPTKRGFDYYLGIPYSNDMGCTDKPGYNLPKCPPCCYSKLGLPLIENSSIVEQPLDLWSLTDQYESAALKILHNASARGQPFLLYMALAHMHVPLAPAGAASEGVYAASLKEMDSLVGTIKSASDDTEKNNTLIWFTGGGSAKRTTWEGGHRVPAVAYWPGRIPANASSSALLRHAHITRRQL</sequence>
<dbReference type="Pfam" id="PF00884">
    <property type="entry name" value="Sulfatase"/>
    <property type="match status" value="1"/>
</dbReference>
<keyword evidence="6" id="KW-0106">Calcium</keyword>
<evidence type="ECO:0000256" key="5">
    <source>
        <dbReference type="ARBA" id="ARBA00022801"/>
    </source>
</evidence>
<dbReference type="SUPFAM" id="SSF53649">
    <property type="entry name" value="Alkaline phosphatase-like"/>
    <property type="match status" value="1"/>
</dbReference>
<keyword evidence="4 7" id="KW-0732">Signal</keyword>
<dbReference type="InterPro" id="IPR050738">
    <property type="entry name" value="Sulfatase"/>
</dbReference>
<accession>A0A834FEH8</accession>
<evidence type="ECO:0000259" key="8">
    <source>
        <dbReference type="Pfam" id="PF00884"/>
    </source>
</evidence>
<comment type="cofactor">
    <cofactor evidence="1">
        <name>Ca(2+)</name>
        <dbReference type="ChEBI" id="CHEBI:29108"/>
    </cofactor>
</comment>
<protein>
    <submittedName>
        <fullName evidence="9">Arylsulfatase G</fullName>
    </submittedName>
</protein>
<evidence type="ECO:0000313" key="10">
    <source>
        <dbReference type="Proteomes" id="UP000646548"/>
    </source>
</evidence>
<evidence type="ECO:0000256" key="7">
    <source>
        <dbReference type="SAM" id="SignalP"/>
    </source>
</evidence>
<dbReference type="GO" id="GO:0004065">
    <property type="term" value="F:arylsulfatase activity"/>
    <property type="evidence" value="ECO:0007669"/>
    <property type="project" value="TreeGrafter"/>
</dbReference>
<dbReference type="PANTHER" id="PTHR42693">
    <property type="entry name" value="ARYLSULFATASE FAMILY MEMBER"/>
    <property type="match status" value="1"/>
</dbReference>
<dbReference type="InterPro" id="IPR017850">
    <property type="entry name" value="Alkaline_phosphatase_core_sf"/>
</dbReference>
<feature type="signal peptide" evidence="7">
    <location>
        <begin position="1"/>
        <end position="27"/>
    </location>
</feature>
<feature type="domain" description="Sulfatase N-terminal" evidence="8">
    <location>
        <begin position="30"/>
        <end position="320"/>
    </location>
</feature>
<evidence type="ECO:0000256" key="6">
    <source>
        <dbReference type="ARBA" id="ARBA00022837"/>
    </source>
</evidence>
<dbReference type="GO" id="GO:0046872">
    <property type="term" value="F:metal ion binding"/>
    <property type="evidence" value="ECO:0007669"/>
    <property type="project" value="UniProtKB-KW"/>
</dbReference>
<comment type="similarity">
    <text evidence="2">Belongs to the sulfatase family.</text>
</comment>
<reference evidence="9" key="1">
    <citation type="journal article" name="BMC Genomics">
        <title>Long-read sequencing and de novo genome assembly of marine medaka (Oryzias melastigma).</title>
        <authorList>
            <person name="Liang P."/>
            <person name="Saqib H.S.A."/>
            <person name="Ni X."/>
            <person name="Shen Y."/>
        </authorList>
    </citation>
    <scope>NUCLEOTIDE SEQUENCE</scope>
    <source>
        <strain evidence="9">Bigg-433</strain>
    </source>
</reference>
<keyword evidence="5" id="KW-0378">Hydrolase</keyword>
<dbReference type="InterPro" id="IPR000917">
    <property type="entry name" value="Sulfatase_N"/>
</dbReference>
<dbReference type="EMBL" id="WKFB01000284">
    <property type="protein sequence ID" value="KAF6728402.1"/>
    <property type="molecule type" value="Genomic_DNA"/>
</dbReference>
<evidence type="ECO:0000256" key="2">
    <source>
        <dbReference type="ARBA" id="ARBA00008779"/>
    </source>
</evidence>
<evidence type="ECO:0000313" key="9">
    <source>
        <dbReference type="EMBL" id="KAF6728402.1"/>
    </source>
</evidence>
<evidence type="ECO:0000256" key="4">
    <source>
        <dbReference type="ARBA" id="ARBA00022729"/>
    </source>
</evidence>
<dbReference type="PANTHER" id="PTHR42693:SF42">
    <property type="entry name" value="ARYLSULFATASE G"/>
    <property type="match status" value="1"/>
</dbReference>
<feature type="chain" id="PRO_5032677545" evidence="7">
    <location>
        <begin position="28"/>
        <end position="325"/>
    </location>
</feature>
<name>A0A834FEH8_ORYME</name>
<dbReference type="InterPro" id="IPR024607">
    <property type="entry name" value="Sulfatase_CS"/>
</dbReference>
<evidence type="ECO:0000256" key="3">
    <source>
        <dbReference type="ARBA" id="ARBA00022723"/>
    </source>
</evidence>
<proteinExistence type="inferred from homology"/>
<evidence type="ECO:0000256" key="1">
    <source>
        <dbReference type="ARBA" id="ARBA00001913"/>
    </source>
</evidence>